<evidence type="ECO:0000259" key="7">
    <source>
        <dbReference type="PROSITE" id="PS51007"/>
    </source>
</evidence>
<dbReference type="Gene3D" id="1.10.760.10">
    <property type="entry name" value="Cytochrome c-like domain"/>
    <property type="match status" value="1"/>
</dbReference>
<dbReference type="Gene3D" id="3.40.50.2300">
    <property type="match status" value="2"/>
</dbReference>
<dbReference type="AlphaFoldDB" id="A0A848LDP7"/>
<keyword evidence="9" id="KW-1185">Reference proteome</keyword>
<evidence type="ECO:0000256" key="4">
    <source>
        <dbReference type="ARBA" id="ARBA00022729"/>
    </source>
</evidence>
<dbReference type="InterPro" id="IPR009056">
    <property type="entry name" value="Cyt_c-like_dom"/>
</dbReference>
<dbReference type="GO" id="GO:0020037">
    <property type="term" value="F:heme binding"/>
    <property type="evidence" value="ECO:0007669"/>
    <property type="project" value="InterPro"/>
</dbReference>
<dbReference type="PROSITE" id="PS51257">
    <property type="entry name" value="PROKAR_LIPOPROTEIN"/>
    <property type="match status" value="1"/>
</dbReference>
<dbReference type="Pfam" id="PF13458">
    <property type="entry name" value="Peripla_BP_6"/>
    <property type="match status" value="1"/>
</dbReference>
<organism evidence="8 9">
    <name type="scientific">Pyxidicoccus fallax</name>
    <dbReference type="NCBI Taxonomy" id="394095"/>
    <lineage>
        <taxon>Bacteria</taxon>
        <taxon>Pseudomonadati</taxon>
        <taxon>Myxococcota</taxon>
        <taxon>Myxococcia</taxon>
        <taxon>Myxococcales</taxon>
        <taxon>Cystobacterineae</taxon>
        <taxon>Myxococcaceae</taxon>
        <taxon>Pyxidicoccus</taxon>
    </lineage>
</organism>
<evidence type="ECO:0000256" key="1">
    <source>
        <dbReference type="ARBA" id="ARBA00010062"/>
    </source>
</evidence>
<dbReference type="Proteomes" id="UP000518300">
    <property type="component" value="Unassembled WGS sequence"/>
</dbReference>
<dbReference type="InterPro" id="IPR028081">
    <property type="entry name" value="Leu-bd"/>
</dbReference>
<comment type="caution">
    <text evidence="8">The sequence shown here is derived from an EMBL/GenBank/DDBJ whole genome shotgun (WGS) entry which is preliminary data.</text>
</comment>
<evidence type="ECO:0000256" key="5">
    <source>
        <dbReference type="ARBA" id="ARBA00023004"/>
    </source>
</evidence>
<reference evidence="8 9" key="1">
    <citation type="submission" date="2020-04" db="EMBL/GenBank/DDBJ databases">
        <title>Draft genome of Pyxidicoccus fallax type strain.</title>
        <authorList>
            <person name="Whitworth D.E."/>
        </authorList>
    </citation>
    <scope>NUCLEOTIDE SEQUENCE [LARGE SCALE GENOMIC DNA]</scope>
    <source>
        <strain evidence="8 9">DSM 14698</strain>
    </source>
</reference>
<keyword evidence="2 6" id="KW-0349">Heme</keyword>
<dbReference type="Pfam" id="PF00034">
    <property type="entry name" value="Cytochrom_C"/>
    <property type="match status" value="1"/>
</dbReference>
<accession>A0A848LDP7</accession>
<evidence type="ECO:0000256" key="2">
    <source>
        <dbReference type="ARBA" id="ARBA00022617"/>
    </source>
</evidence>
<sequence length="509" mass="54150">MRLVHVALALWLVAGCREEQAPVHVSKPSAERGRELYLRGVSASGAELQAELGAGNVVPAAAVPCASCHGKDGRGRAEGGVQPSNIRWEALTRPYVVQEGSGRRHPPYTERTLGRAITMGVDPANQRLLDVMPRFRLSRADLDDLLAYLKVLGQEQDPGMSEDEVRLGAVFAGEGPEADAGRAVHAALSAYLDELNARGGIYGRRLVLRSVKLPAPGPEREKTLEAFLDGERPLVLVGAMPGEEALLSALAEQRRIPLLGAMGTAAGAAPGGQTFYLYAGLAEQGEALVSVAAKRRPGGRVAILRPDAPSAREAAGRIAARCRKLGLGEVVELEALGQSSALGRADVLFVLGPRVVEPGFWKDLGRLAHAPLVLWPGGPTEASLRAPASLAGRLFTSHWHLPTDVRPEALQAYHQLAASRSLPREHLAAQLVAVSTGKLLVEGLIRAGRDANRERMVEALEGVRDFETGLGPPLTYGRSRRVGALGAYVLEVDPVRHQLASSEGWAGLE</sequence>
<comment type="similarity">
    <text evidence="1">Belongs to the leucine-binding protein family.</text>
</comment>
<feature type="domain" description="Cytochrome c" evidence="7">
    <location>
        <begin position="28"/>
        <end position="153"/>
    </location>
</feature>
<dbReference type="RefSeq" id="WP_169345815.1">
    <property type="nucleotide sequence ID" value="NZ_JABBJJ010000070.1"/>
</dbReference>
<name>A0A848LDP7_9BACT</name>
<dbReference type="PANTHER" id="PTHR47235">
    <property type="entry name" value="BLR6548 PROTEIN"/>
    <property type="match status" value="1"/>
</dbReference>
<evidence type="ECO:0000313" key="9">
    <source>
        <dbReference type="Proteomes" id="UP000518300"/>
    </source>
</evidence>
<dbReference type="SUPFAM" id="SSF53822">
    <property type="entry name" value="Periplasmic binding protein-like I"/>
    <property type="match status" value="1"/>
</dbReference>
<keyword evidence="3 6" id="KW-0479">Metal-binding</keyword>
<dbReference type="InterPro" id="IPR036909">
    <property type="entry name" value="Cyt_c-like_dom_sf"/>
</dbReference>
<keyword evidence="5 6" id="KW-0408">Iron</keyword>
<dbReference type="InterPro" id="IPR028082">
    <property type="entry name" value="Peripla_BP_I"/>
</dbReference>
<evidence type="ECO:0000256" key="6">
    <source>
        <dbReference type="PROSITE-ProRule" id="PRU00433"/>
    </source>
</evidence>
<dbReference type="GO" id="GO:0046872">
    <property type="term" value="F:metal ion binding"/>
    <property type="evidence" value="ECO:0007669"/>
    <property type="project" value="UniProtKB-KW"/>
</dbReference>
<dbReference type="SUPFAM" id="SSF46626">
    <property type="entry name" value="Cytochrome c"/>
    <property type="match status" value="1"/>
</dbReference>
<dbReference type="PANTHER" id="PTHR47235:SF1">
    <property type="entry name" value="BLR6548 PROTEIN"/>
    <property type="match status" value="1"/>
</dbReference>
<gene>
    <name evidence="8" type="ORF">HG543_16900</name>
</gene>
<dbReference type="EMBL" id="JABBJJ010000070">
    <property type="protein sequence ID" value="NMO16524.1"/>
    <property type="molecule type" value="Genomic_DNA"/>
</dbReference>
<dbReference type="GO" id="GO:0009055">
    <property type="term" value="F:electron transfer activity"/>
    <property type="evidence" value="ECO:0007669"/>
    <property type="project" value="InterPro"/>
</dbReference>
<evidence type="ECO:0000313" key="8">
    <source>
        <dbReference type="EMBL" id="NMO16524.1"/>
    </source>
</evidence>
<keyword evidence="4" id="KW-0732">Signal</keyword>
<protein>
    <submittedName>
        <fullName evidence="8">ABC transporter substrate-binding protein</fullName>
    </submittedName>
</protein>
<dbReference type="PROSITE" id="PS51007">
    <property type="entry name" value="CYTC"/>
    <property type="match status" value="1"/>
</dbReference>
<proteinExistence type="inferred from homology"/>
<evidence type="ECO:0000256" key="3">
    <source>
        <dbReference type="ARBA" id="ARBA00022723"/>
    </source>
</evidence>